<reference evidence="2 3" key="1">
    <citation type="submission" date="2024-02" db="EMBL/GenBank/DDBJ databases">
        <title>Expansion and revision of Xanthobacter and proposal of Roseixanthobacter gen. nov.</title>
        <authorList>
            <person name="Soltysiak M.P.M."/>
            <person name="Jalihal A."/>
            <person name="Ory A."/>
            <person name="Chrisophersen C."/>
            <person name="Lee A.D."/>
            <person name="Boulton J."/>
            <person name="Springer M."/>
        </authorList>
    </citation>
    <scope>NUCLEOTIDE SEQUENCE [LARGE SCALE GENOMIC DNA]</scope>
    <source>
        <strain evidence="2 3">23A</strain>
    </source>
</reference>
<gene>
    <name evidence="2" type="ORF">V5F32_07280</name>
</gene>
<feature type="region of interest" description="Disordered" evidence="1">
    <location>
        <begin position="1"/>
        <end position="33"/>
    </location>
</feature>
<keyword evidence="3" id="KW-1185">Reference proteome</keyword>
<evidence type="ECO:0000313" key="3">
    <source>
        <dbReference type="Proteomes" id="UP001604002"/>
    </source>
</evidence>
<dbReference type="EMBL" id="JBAFVH010000003">
    <property type="protein sequence ID" value="MFG1371959.1"/>
    <property type="molecule type" value="Genomic_DNA"/>
</dbReference>
<evidence type="ECO:0000313" key="2">
    <source>
        <dbReference type="EMBL" id="MFG1371959.1"/>
    </source>
</evidence>
<dbReference type="RefSeq" id="WP_393991876.1">
    <property type="nucleotide sequence ID" value="NZ_JBAFVH010000003.1"/>
</dbReference>
<proteinExistence type="predicted"/>
<accession>A0ABW6ZTB5</accession>
<feature type="compositionally biased region" description="Low complexity" evidence="1">
    <location>
        <begin position="13"/>
        <end position="27"/>
    </location>
</feature>
<dbReference type="Proteomes" id="UP001604002">
    <property type="component" value="Unassembled WGS sequence"/>
</dbReference>
<organism evidence="2 3">
    <name type="scientific">Xanthobacter oligotrophicus</name>
    <dbReference type="NCBI Taxonomy" id="2607286"/>
    <lineage>
        <taxon>Bacteria</taxon>
        <taxon>Pseudomonadati</taxon>
        <taxon>Pseudomonadota</taxon>
        <taxon>Alphaproteobacteria</taxon>
        <taxon>Hyphomicrobiales</taxon>
        <taxon>Xanthobacteraceae</taxon>
        <taxon>Xanthobacter</taxon>
    </lineage>
</organism>
<sequence>MAARKPAATVETAAGASGPAASPAQARPARDWLERADAVPPEVWLAARSSSPADPARMAALLKEADALFDETPRMLANRTAQLQRMLAGKAVTEPPQELLEDFIRLAREDARPGRRSGFGDLCQHYYNLRASGLGRLAALEALARAGQGSLTP</sequence>
<protein>
    <submittedName>
        <fullName evidence="2">Uncharacterized protein</fullName>
    </submittedName>
</protein>
<comment type="caution">
    <text evidence="2">The sequence shown here is derived from an EMBL/GenBank/DDBJ whole genome shotgun (WGS) entry which is preliminary data.</text>
</comment>
<evidence type="ECO:0000256" key="1">
    <source>
        <dbReference type="SAM" id="MobiDB-lite"/>
    </source>
</evidence>
<name>A0ABW6ZTB5_9HYPH</name>